<reference evidence="1 2" key="1">
    <citation type="journal article" date="2017" name="Curr. Microbiol.">
        <title>Lysobacter zhanggongensis sp. nov. Isolated from a Pit Mud.</title>
        <authorList>
            <person name="Zhang X.F."/>
            <person name="Wang H.H."/>
            <person name="Sun X.Y."/>
            <person name="Pan C.M."/>
        </authorList>
    </citation>
    <scope>NUCLEOTIDE SEQUENCE [LARGE SCALE GENOMIC DNA]</scope>
    <source>
        <strain evidence="1 2">ZGLJ7-1</strain>
    </source>
</reference>
<evidence type="ECO:0000313" key="1">
    <source>
        <dbReference type="EMBL" id="MEG3158215.1"/>
    </source>
</evidence>
<sequence length="171" mass="18788">MSIEHSAAFRSLAENRMFASSFVVLRAQFETTLRAVWALYAATDNHISRISARLAEDTEQSAKNLPQVHDMLASIAGIPHAKVPYDALSEFKGSAWRALNSYTHGGIHPLSRMADGYPFELIIANVKISNALAIVAAMQFCVLTGINGLQKQLLPLNERFHDCLPSHRVGA</sequence>
<dbReference type="Pfam" id="PF22491">
    <property type="entry name" value="DUF6988"/>
    <property type="match status" value="1"/>
</dbReference>
<dbReference type="RefSeq" id="WP_412700173.1">
    <property type="nucleotide sequence ID" value="NZ_JAXGFO010000058.1"/>
</dbReference>
<protein>
    <submittedName>
        <fullName evidence="1">Uncharacterized protein</fullName>
    </submittedName>
</protein>
<dbReference type="EMBL" id="JAXGFO010000058">
    <property type="protein sequence ID" value="MEG3158215.1"/>
    <property type="molecule type" value="Genomic_DNA"/>
</dbReference>
<accession>A0ABU7YRN4</accession>
<gene>
    <name evidence="1" type="ORF">SNE33_10035</name>
</gene>
<proteinExistence type="predicted"/>
<dbReference type="InterPro" id="IPR054257">
    <property type="entry name" value="DUF6988"/>
</dbReference>
<dbReference type="Proteomes" id="UP001334501">
    <property type="component" value="Unassembled WGS sequence"/>
</dbReference>
<organism evidence="1 2">
    <name type="scientific">Lysobacter zhanggongensis</name>
    <dbReference type="NCBI Taxonomy" id="1774951"/>
    <lineage>
        <taxon>Bacteria</taxon>
        <taxon>Pseudomonadati</taxon>
        <taxon>Pseudomonadota</taxon>
        <taxon>Gammaproteobacteria</taxon>
        <taxon>Lysobacterales</taxon>
        <taxon>Lysobacteraceae</taxon>
        <taxon>Lysobacter</taxon>
    </lineage>
</organism>
<comment type="caution">
    <text evidence="1">The sequence shown here is derived from an EMBL/GenBank/DDBJ whole genome shotgun (WGS) entry which is preliminary data.</text>
</comment>
<evidence type="ECO:0000313" key="2">
    <source>
        <dbReference type="Proteomes" id="UP001334501"/>
    </source>
</evidence>
<keyword evidence="2" id="KW-1185">Reference proteome</keyword>
<name>A0ABU7YRN4_9GAMM</name>